<comment type="subcellular location">
    <subcellularLocation>
        <location evidence="1 8">Cell membrane</location>
        <topology evidence="1 8">Multi-pass membrane protein</topology>
    </subcellularLocation>
</comment>
<dbReference type="HOGENOM" id="CLU_016047_18_2_5"/>
<reference evidence="10 11" key="4">
    <citation type="journal article" date="2009" name="Appl. Environ. Microbiol.">
        <title>Comparative genome-wide transcriptional profiling of Azorhizobium caulinodans ORS571 grown under free-living and symbiotic conditions.</title>
        <authorList>
            <person name="Tsukada S."/>
            <person name="Aono T."/>
            <person name="Akiba N."/>
            <person name="Lee KB."/>
            <person name="Liu CT."/>
            <person name="Toyazaki H."/>
            <person name="Oyaizu H."/>
        </authorList>
    </citation>
    <scope>NUCLEOTIDE SEQUENCE [LARGE SCALE GENOMIC DNA]</scope>
    <source>
        <strain evidence="11">ATCC 43989 / DSM 5975 / JCM 20966 / LMG 6465 / NBRC 14845 / NCIMB 13405 / ORS 571</strain>
    </source>
</reference>
<dbReference type="GO" id="GO:0055085">
    <property type="term" value="P:transmembrane transport"/>
    <property type="evidence" value="ECO:0007669"/>
    <property type="project" value="InterPro"/>
</dbReference>
<reference evidence="10 11" key="6">
    <citation type="journal article" date="2011" name="Appl. Environ. Microbiol.">
        <title>Involvement of the azorhizobial chromosome partition gene (parA) in the onset of bacteroid differentiation during Sesbania rostrata stem nodule development.</title>
        <authorList>
            <person name="Liu CT."/>
            <person name="Lee KB."/>
            <person name="Wang YS."/>
            <person name="Peng MH."/>
            <person name="Lee KT."/>
            <person name="Suzuki S."/>
            <person name="Suzuki T."/>
            <person name="Oyaizu H."/>
        </authorList>
    </citation>
    <scope>NUCLEOTIDE SEQUENCE [LARGE SCALE GENOMIC DNA]</scope>
    <source>
        <strain evidence="11">ATCC 43989 / DSM 5975 / JCM 20966 / LMG 6465 / NBRC 14845 / NCIMB 13405 / ORS 571</strain>
    </source>
</reference>
<dbReference type="KEGG" id="azc:AZC_1800"/>
<keyword evidence="5 8" id="KW-0812">Transmembrane</keyword>
<feature type="transmembrane region" description="Helical" evidence="8">
    <location>
        <begin position="83"/>
        <end position="103"/>
    </location>
</feature>
<proteinExistence type="inferred from homology"/>
<keyword evidence="11" id="KW-1185">Reference proteome</keyword>
<dbReference type="eggNOG" id="COG1176">
    <property type="taxonomic scope" value="Bacteria"/>
</dbReference>
<feature type="transmembrane region" description="Helical" evidence="8">
    <location>
        <begin position="264"/>
        <end position="283"/>
    </location>
</feature>
<protein>
    <submittedName>
        <fullName evidence="10">ABC opine/polyamine transporter inner membrane subunit 2</fullName>
    </submittedName>
</protein>
<feature type="transmembrane region" description="Helical" evidence="8">
    <location>
        <begin position="165"/>
        <end position="186"/>
    </location>
</feature>
<evidence type="ECO:0000256" key="8">
    <source>
        <dbReference type="RuleBase" id="RU363032"/>
    </source>
</evidence>
<feature type="transmembrane region" description="Helical" evidence="8">
    <location>
        <begin position="206"/>
        <end position="232"/>
    </location>
</feature>
<keyword evidence="6 8" id="KW-1133">Transmembrane helix</keyword>
<name>A8I521_AZOC5</name>
<keyword evidence="7 8" id="KW-0472">Membrane</keyword>
<organism evidence="10 11">
    <name type="scientific">Azorhizobium caulinodans (strain ATCC 43989 / DSM 5975 / JCM 20966 / LMG 6465 / NBRC 14845 / NCIMB 13405 / ORS 571)</name>
    <dbReference type="NCBI Taxonomy" id="438753"/>
    <lineage>
        <taxon>Bacteria</taxon>
        <taxon>Pseudomonadati</taxon>
        <taxon>Pseudomonadota</taxon>
        <taxon>Alphaproteobacteria</taxon>
        <taxon>Hyphomicrobiales</taxon>
        <taxon>Xanthobacteraceae</taxon>
        <taxon>Azorhizobium</taxon>
    </lineage>
</organism>
<evidence type="ECO:0000313" key="11">
    <source>
        <dbReference type="Proteomes" id="UP000000270"/>
    </source>
</evidence>
<evidence type="ECO:0000256" key="6">
    <source>
        <dbReference type="ARBA" id="ARBA00022989"/>
    </source>
</evidence>
<reference evidence="10 11" key="1">
    <citation type="journal article" date="2007" name="Appl. Environ. Microbiol.">
        <title>Rhizobial factors required for stem nodule maturation and maintenance in Sesbania rostrata-Azorhizobium caulinodans ORS571 symbiosis.</title>
        <authorList>
            <person name="Suzuki S."/>
            <person name="Aono T."/>
            <person name="Lee KB."/>
            <person name="Suzuki T."/>
            <person name="Liu CT."/>
            <person name="Miwa H."/>
            <person name="Wakao S."/>
            <person name="Iki T."/>
            <person name="Oyaizu H."/>
        </authorList>
    </citation>
    <scope>NUCLEOTIDE SEQUENCE [LARGE SCALE GENOMIC DNA]</scope>
    <source>
        <strain evidence="11">ATCC 43989 / DSM 5975 / JCM 20966 / LMG 6465 / NBRC 14845 / NCIMB 13405 / ORS 571</strain>
    </source>
</reference>
<evidence type="ECO:0000256" key="3">
    <source>
        <dbReference type="ARBA" id="ARBA00022448"/>
    </source>
</evidence>
<reference evidence="11" key="2">
    <citation type="submission" date="2007-04" db="EMBL/GenBank/DDBJ databases">
        <title>Complete genome sequence of the nitrogen-fixing bacterium Azorhizobium caulinodans ORS571.</title>
        <authorList>
            <person name="Lee K.B."/>
            <person name="Backer P.D."/>
            <person name="Aono T."/>
            <person name="Liu C.T."/>
            <person name="Suzuki S."/>
            <person name="Suzuki T."/>
            <person name="Kaneko T."/>
            <person name="Yamada M."/>
            <person name="Tabata S."/>
            <person name="Kupfer D.M."/>
            <person name="Najar F.Z."/>
            <person name="Wiley G.B."/>
            <person name="Roe B."/>
            <person name="Binnewies T."/>
            <person name="Ussery D."/>
            <person name="Vereecke D."/>
            <person name="Gevers D."/>
            <person name="Holsters M."/>
            <person name="Oyaizu H."/>
        </authorList>
    </citation>
    <scope>NUCLEOTIDE SEQUENCE [LARGE SCALE GENOMIC DNA]</scope>
    <source>
        <strain evidence="11">ATCC 43989 / DSM 5975 / JCM 20966 / LMG 6465 / NBRC 14845 / NCIMB 13405 / ORS 571</strain>
    </source>
</reference>
<evidence type="ECO:0000259" key="9">
    <source>
        <dbReference type="PROSITE" id="PS50928"/>
    </source>
</evidence>
<reference evidence="10 11" key="3">
    <citation type="journal article" date="2008" name="BMC Genomics">
        <title>The genome of the versatile nitrogen fixer Azorhizobium caulinodans ORS571.</title>
        <authorList>
            <person name="Lee KB."/>
            <person name="Backer P.D."/>
            <person name="Aono T."/>
            <person name="Liu CT."/>
            <person name="Suzuki S."/>
            <person name="Suzuki T."/>
            <person name="Kaneko T."/>
            <person name="Yamada M."/>
            <person name="Tabata S."/>
            <person name="Kupfer D.M."/>
            <person name="Najar F.Z."/>
            <person name="Wiley G.B."/>
            <person name="Roe B."/>
            <person name="Binnewies T.T."/>
            <person name="Ussery D.W."/>
            <person name="D'Haeze W."/>
            <person name="Herder J.D."/>
            <person name="Gevers D."/>
            <person name="Vereecke D."/>
            <person name="Holsters M."/>
            <person name="Oyaizu H."/>
        </authorList>
    </citation>
    <scope>NUCLEOTIDE SEQUENCE [LARGE SCALE GENOMIC DNA]</scope>
    <source>
        <strain evidence="11">ATCC 43989 / DSM 5975 / JCM 20966 / LMG 6465 / NBRC 14845 / NCIMB 13405 / ORS 571</strain>
    </source>
</reference>
<dbReference type="STRING" id="438753.AZC_1800"/>
<evidence type="ECO:0000313" key="10">
    <source>
        <dbReference type="EMBL" id="BAF87798.1"/>
    </source>
</evidence>
<dbReference type="AlphaFoldDB" id="A8I521"/>
<feature type="transmembrane region" description="Helical" evidence="8">
    <location>
        <begin position="134"/>
        <end position="153"/>
    </location>
</feature>
<dbReference type="EMBL" id="AP009384">
    <property type="protein sequence ID" value="BAF87798.1"/>
    <property type="molecule type" value="Genomic_DNA"/>
</dbReference>
<evidence type="ECO:0000256" key="4">
    <source>
        <dbReference type="ARBA" id="ARBA00022475"/>
    </source>
</evidence>
<evidence type="ECO:0000256" key="1">
    <source>
        <dbReference type="ARBA" id="ARBA00004651"/>
    </source>
</evidence>
<feature type="transmembrane region" description="Helical" evidence="8">
    <location>
        <begin position="110"/>
        <end position="128"/>
    </location>
</feature>
<feature type="transmembrane region" description="Helical" evidence="8">
    <location>
        <begin position="20"/>
        <end position="41"/>
    </location>
</feature>
<dbReference type="SUPFAM" id="SSF161098">
    <property type="entry name" value="MetI-like"/>
    <property type="match status" value="1"/>
</dbReference>
<dbReference type="PANTHER" id="PTHR42929:SF5">
    <property type="entry name" value="ABC TRANSPORTER PERMEASE PROTEIN"/>
    <property type="match status" value="1"/>
</dbReference>
<dbReference type="Gene3D" id="1.10.3720.10">
    <property type="entry name" value="MetI-like"/>
    <property type="match status" value="1"/>
</dbReference>
<accession>A8I521</accession>
<dbReference type="Pfam" id="PF00528">
    <property type="entry name" value="BPD_transp_1"/>
    <property type="match status" value="1"/>
</dbReference>
<keyword evidence="4" id="KW-1003">Cell membrane</keyword>
<dbReference type="GO" id="GO:0005886">
    <property type="term" value="C:plasma membrane"/>
    <property type="evidence" value="ECO:0007669"/>
    <property type="project" value="UniProtKB-SubCell"/>
</dbReference>
<evidence type="ECO:0000256" key="2">
    <source>
        <dbReference type="ARBA" id="ARBA00007069"/>
    </source>
</evidence>
<dbReference type="Proteomes" id="UP000000270">
    <property type="component" value="Chromosome"/>
</dbReference>
<dbReference type="PROSITE" id="PS50928">
    <property type="entry name" value="ABC_TM1"/>
    <property type="match status" value="1"/>
</dbReference>
<sequence>MSTLAVPAPRAARPMSPTAVAMLLLLPIALVNAVGFLWPVFNLLRMSFKESQATGALVETFSLTTWSSVLGDSFTLELIGNSIGVSLFITVLTLLCSYPIALYLHRSSGLWRTILLVLVIAPLLTSAVVRTYGWIAILSSQGLIANVIGLVGLTPPRLMFNLTGVIIGLTEILMPYMILALLSGFGRLDPRCEEAALTLGATPLKTFWRVVLPLTAPGMALGCLLCFVLAISSFVTPKLLGGGRVFLLATEIYDQAIVTLNWPVAATLSMIILVLFGAALALYTRALRRIA</sequence>
<evidence type="ECO:0000256" key="7">
    <source>
        <dbReference type="ARBA" id="ARBA00023136"/>
    </source>
</evidence>
<evidence type="ECO:0000256" key="5">
    <source>
        <dbReference type="ARBA" id="ARBA00022692"/>
    </source>
</evidence>
<dbReference type="PANTHER" id="PTHR42929">
    <property type="entry name" value="INNER MEMBRANE ABC TRANSPORTER PERMEASE PROTEIN YDCU-RELATED-RELATED"/>
    <property type="match status" value="1"/>
</dbReference>
<dbReference type="InterPro" id="IPR000515">
    <property type="entry name" value="MetI-like"/>
</dbReference>
<keyword evidence="3 8" id="KW-0813">Transport</keyword>
<dbReference type="InterPro" id="IPR035906">
    <property type="entry name" value="MetI-like_sf"/>
</dbReference>
<feature type="domain" description="ABC transmembrane type-1" evidence="9">
    <location>
        <begin position="79"/>
        <end position="283"/>
    </location>
</feature>
<dbReference type="CDD" id="cd06261">
    <property type="entry name" value="TM_PBP2"/>
    <property type="match status" value="1"/>
</dbReference>
<reference evidence="10 11" key="5">
    <citation type="journal article" date="2010" name="Appl. Environ. Microbiol.">
        <title>phrR-like gene praR of Azorhizobium caulinodans ORS571 is essential for symbiosis with Sesbania rostrata and is involved in expression of reb genes.</title>
        <authorList>
            <person name="Akiba N."/>
            <person name="Aono T."/>
            <person name="Toyazaki H."/>
            <person name="Sato S."/>
            <person name="Oyaizu H."/>
        </authorList>
    </citation>
    <scope>NUCLEOTIDE SEQUENCE [LARGE SCALE GENOMIC DNA]</scope>
    <source>
        <strain evidence="11">ATCC 43989 / DSM 5975 / JCM 20966 / LMG 6465 / NBRC 14845 / NCIMB 13405 / ORS 571</strain>
    </source>
</reference>
<comment type="similarity">
    <text evidence="2">Belongs to the binding-protein-dependent transport system permease family. CysTW subfamily.</text>
</comment>
<gene>
    <name evidence="10" type="ordered locus">AZC_1800</name>
</gene>